<sequence>MKSLIAGILLVLGGSVNLLGQELSPYIKVTETTGSITALSEGIMDALRQNSFEVLGTYQPANSKSLKVIAFTRNDLKNTTVKVADRGALGAVLKVGLVEKEGRVTVSYTNPDYLLRAYLRDDFTRHQAIFDKLSKDLKKALTSVGKEFVPFGGTVKADKLKKYHYKIMMPYFTDPISLAEYSSFNQGLRIIRQNLKSGKGNTVKVYELVYPDKQVAVFGIGLKSTEDGESHFLPKIGVEHAAALPYEIILQKNEATMLHGKYRIALHWPDLTMGTFMKIMSTPGDIEDTLEGLCISSSADNDSR</sequence>
<evidence type="ECO:0000313" key="2">
    <source>
        <dbReference type="Proteomes" id="UP001207116"/>
    </source>
</evidence>
<dbReference type="SUPFAM" id="SSF103247">
    <property type="entry name" value="TT1751-like"/>
    <property type="match status" value="1"/>
</dbReference>
<reference evidence="1" key="1">
    <citation type="submission" date="2022-11" db="EMBL/GenBank/DDBJ databases">
        <title>The characterization of three novel Bacteroidetes species and genomic analysis of their roles in tidal elemental geochemical cycles.</title>
        <authorList>
            <person name="Ma K.-J."/>
        </authorList>
    </citation>
    <scope>NUCLEOTIDE SEQUENCE</scope>
    <source>
        <strain evidence="1">M415</strain>
    </source>
</reference>
<dbReference type="Proteomes" id="UP001207116">
    <property type="component" value="Unassembled WGS sequence"/>
</dbReference>
<evidence type="ECO:0000313" key="1">
    <source>
        <dbReference type="EMBL" id="MCX2717981.1"/>
    </source>
</evidence>
<dbReference type="RefSeq" id="WP_266009915.1">
    <property type="nucleotide sequence ID" value="NZ_JAPFQP010000001.1"/>
</dbReference>
<proteinExistence type="predicted"/>
<keyword evidence="2" id="KW-1185">Reference proteome</keyword>
<gene>
    <name evidence="1" type="ORF">OO016_00075</name>
</gene>
<dbReference type="AlphaFoldDB" id="A0AAE3MIL5"/>
<protein>
    <submittedName>
        <fullName evidence="1">Uncharacterized protein</fullName>
    </submittedName>
</protein>
<name>A0AAE3MIL5_9FLAO</name>
<dbReference type="InterPro" id="IPR035923">
    <property type="entry name" value="TT1751-like_sf"/>
</dbReference>
<organism evidence="1 2">
    <name type="scientific">Lentiprolixibacter aurantiacus</name>
    <dbReference type="NCBI Taxonomy" id="2993939"/>
    <lineage>
        <taxon>Bacteria</taxon>
        <taxon>Pseudomonadati</taxon>
        <taxon>Bacteroidota</taxon>
        <taxon>Flavobacteriia</taxon>
        <taxon>Flavobacteriales</taxon>
        <taxon>Flavobacteriaceae</taxon>
        <taxon>Lentiprolixibacter</taxon>
    </lineage>
</organism>
<comment type="caution">
    <text evidence="1">The sequence shown here is derived from an EMBL/GenBank/DDBJ whole genome shotgun (WGS) entry which is preliminary data.</text>
</comment>
<dbReference type="EMBL" id="JAPFQP010000001">
    <property type="protein sequence ID" value="MCX2717981.1"/>
    <property type="molecule type" value="Genomic_DNA"/>
</dbReference>
<accession>A0AAE3MIL5</accession>